<evidence type="ECO:0008006" key="5">
    <source>
        <dbReference type="Google" id="ProtNLM"/>
    </source>
</evidence>
<organism evidence="3 4">
    <name type="scientific">Rhizoclosmatium globosum</name>
    <dbReference type="NCBI Taxonomy" id="329046"/>
    <lineage>
        <taxon>Eukaryota</taxon>
        <taxon>Fungi</taxon>
        <taxon>Fungi incertae sedis</taxon>
        <taxon>Chytridiomycota</taxon>
        <taxon>Chytridiomycota incertae sedis</taxon>
        <taxon>Chytridiomycetes</taxon>
        <taxon>Chytridiales</taxon>
        <taxon>Chytriomycetaceae</taxon>
        <taxon>Rhizoclosmatium</taxon>
    </lineage>
</organism>
<feature type="signal peptide" evidence="2">
    <location>
        <begin position="1"/>
        <end position="21"/>
    </location>
</feature>
<dbReference type="InterPro" id="IPR032675">
    <property type="entry name" value="LRR_dom_sf"/>
</dbReference>
<dbReference type="OrthoDB" id="10426141at2759"/>
<gene>
    <name evidence="3" type="ORF">BCR33DRAFT_808437</name>
</gene>
<keyword evidence="2" id="KW-0732">Signal</keyword>
<evidence type="ECO:0000256" key="2">
    <source>
        <dbReference type="SAM" id="SignalP"/>
    </source>
</evidence>
<protein>
    <recommendedName>
        <fullName evidence="5">L domain-like protein</fullName>
    </recommendedName>
</protein>
<keyword evidence="4" id="KW-1185">Reference proteome</keyword>
<evidence type="ECO:0000256" key="1">
    <source>
        <dbReference type="SAM" id="MobiDB-lite"/>
    </source>
</evidence>
<evidence type="ECO:0000313" key="4">
    <source>
        <dbReference type="Proteomes" id="UP000193642"/>
    </source>
</evidence>
<dbReference type="InterPro" id="IPR053213">
    <property type="entry name" value="RLP29"/>
</dbReference>
<dbReference type="InterPro" id="IPR001611">
    <property type="entry name" value="Leu-rich_rpt"/>
</dbReference>
<comment type="caution">
    <text evidence="3">The sequence shown here is derived from an EMBL/GenBank/DDBJ whole genome shotgun (WGS) entry which is preliminary data.</text>
</comment>
<dbReference type="PANTHER" id="PTHR48009">
    <property type="entry name" value="LEUCINE-RICH REPEAT (LRR) FAMILY PROTEIN"/>
    <property type="match status" value="1"/>
</dbReference>
<feature type="region of interest" description="Disordered" evidence="1">
    <location>
        <begin position="448"/>
        <end position="469"/>
    </location>
</feature>
<evidence type="ECO:0000313" key="3">
    <source>
        <dbReference type="EMBL" id="ORY24277.1"/>
    </source>
</evidence>
<dbReference type="Proteomes" id="UP000193642">
    <property type="component" value="Unassembled WGS sequence"/>
</dbReference>
<dbReference type="PANTHER" id="PTHR48009:SF4">
    <property type="entry name" value="LEUCINE-RICH REPEAT (LRR) FAMILY PROTEIN"/>
    <property type="match status" value="1"/>
</dbReference>
<dbReference type="Pfam" id="PF00560">
    <property type="entry name" value="LRR_1"/>
    <property type="match status" value="1"/>
</dbReference>
<feature type="chain" id="PRO_5012937525" description="L domain-like protein" evidence="2">
    <location>
        <begin position="22"/>
        <end position="1015"/>
    </location>
</feature>
<dbReference type="EMBL" id="MCGO01000145">
    <property type="protein sequence ID" value="ORY24277.1"/>
    <property type="molecule type" value="Genomic_DNA"/>
</dbReference>
<dbReference type="STRING" id="329046.A0A1Y2APY4"/>
<dbReference type="Gene3D" id="3.80.10.10">
    <property type="entry name" value="Ribonuclease Inhibitor"/>
    <property type="match status" value="1"/>
</dbReference>
<reference evidence="3 4" key="1">
    <citation type="submission" date="2016-07" db="EMBL/GenBank/DDBJ databases">
        <title>Pervasive Adenine N6-methylation of Active Genes in Fungi.</title>
        <authorList>
            <consortium name="DOE Joint Genome Institute"/>
            <person name="Mondo S.J."/>
            <person name="Dannebaum R.O."/>
            <person name="Kuo R.C."/>
            <person name="Labutti K."/>
            <person name="Haridas S."/>
            <person name="Kuo A."/>
            <person name="Salamov A."/>
            <person name="Ahrendt S.R."/>
            <person name="Lipzen A."/>
            <person name="Sullivan W."/>
            <person name="Andreopoulos W.B."/>
            <person name="Clum A."/>
            <person name="Lindquist E."/>
            <person name="Daum C."/>
            <person name="Ramamoorthy G.K."/>
            <person name="Gryganskyi A."/>
            <person name="Culley D."/>
            <person name="Magnuson J.K."/>
            <person name="James T.Y."/>
            <person name="O'Malley M.A."/>
            <person name="Stajich J.E."/>
            <person name="Spatafora J.W."/>
            <person name="Visel A."/>
            <person name="Grigoriev I.V."/>
        </authorList>
    </citation>
    <scope>NUCLEOTIDE SEQUENCE [LARGE SCALE GENOMIC DNA]</scope>
    <source>
        <strain evidence="3 4">JEL800</strain>
    </source>
</reference>
<name>A0A1Y2APY4_9FUNG</name>
<dbReference type="AlphaFoldDB" id="A0A1Y2APY4"/>
<proteinExistence type="predicted"/>
<sequence length="1015" mass="106947">MILAIWIRSLIPLFLFPAALALNTKECLALSREFPTIVANSTVKSCYDITVKNGSRLLNIWGDGGTCVLGFTISGYGLTSLPQFNEDDFGCGPDLNLSNNNISSNLDEWLKTNSNFIAFAADCDFLKTNWPNFFTSADSKKCIGLNEKNGEKIKVTSSLNGNNIYTLKAKGLGLSGPLPDITLLHHLTTLDLSNNALTGSLTPSLIAFFLENDVNVKLDHNLLSGTIPPEMKALAPNLDFNCFDNNDDYNLTRNPACPPPEPCKQLNKIWPQVFTDPNAKCCSFGHGRRDLSERGCRRSLNVSCKRDLEDWIQFSKRADCDPCKNPCCIPPFTHGGGGSLVIDCNGFQFQGFTLDSSTFDDSLPDFSGVYGLKNLRIINGQFTGSVPKLPKDLKVLDLSGNRLGAGDGYPKDPNVKVSGNCFAGDPTPNKNCPVVTTATSLYATSTVESTAPTSTVESTAPTSTVESTASTSTVELTAPTSTVESIVLTGTDASTVTSIFLTSRTAEPTTLTNTELSSFTTATSTSLINIISSSFLESSAPTSTVSDLTSTPRVFSEATAESTASSTSMFETFSTDVTTDHEFSRITVESASTTSALLSFETQAASFPAVTASFVVESALRSGNTILPSYTTLTSDSFTISEPASTSSANVTTAASLEESMSTTPTPVQAISISTSRISSTMATITSIPIVTPTVCLPKTPPALIASIAAGPIPFSKPMQNYNGDTTELIASLNALVPGSLNQLNANQVSSSLFQITELIRAGDAPVTFLGAPFGAGSNAVVVLITSRQYQFNGLPSADNIQVYNDATCSFKINTATIGTARGVGFSYVLDSTYKSEWFSLDLNAAGSTLTVSVYSENKAIASIAFSVSLISGKRADGDVGFVVVNGVGVVNKPVEASSVAATTIKESLVSTSETFVTSKVTTTATSKTVSTVATTTSAPVPSSLTVASTVITSRKDVINTTSTIPKLEQTSNTVNSAVSPVSTVSQKLNIVASKASTVFASTFIITAMAMVATM</sequence>
<dbReference type="SUPFAM" id="SSF52058">
    <property type="entry name" value="L domain-like"/>
    <property type="match status" value="1"/>
</dbReference>
<accession>A0A1Y2APY4</accession>